<dbReference type="Proteomes" id="UP000054516">
    <property type="component" value="Unassembled WGS sequence"/>
</dbReference>
<dbReference type="Pfam" id="PF17667">
    <property type="entry name" value="Pkinase_fungal"/>
    <property type="match status" value="1"/>
</dbReference>
<dbReference type="EMBL" id="DF977489">
    <property type="protein sequence ID" value="GAW26697.1"/>
    <property type="molecule type" value="Genomic_DNA"/>
</dbReference>
<organism evidence="2">
    <name type="scientific">Rosellinia necatrix</name>
    <name type="common">White root-rot fungus</name>
    <dbReference type="NCBI Taxonomy" id="77044"/>
    <lineage>
        <taxon>Eukaryota</taxon>
        <taxon>Fungi</taxon>
        <taxon>Dikarya</taxon>
        <taxon>Ascomycota</taxon>
        <taxon>Pezizomycotina</taxon>
        <taxon>Sordariomycetes</taxon>
        <taxon>Xylariomycetidae</taxon>
        <taxon>Xylariales</taxon>
        <taxon>Xylariaceae</taxon>
        <taxon>Rosellinia</taxon>
    </lineage>
</organism>
<dbReference type="STRING" id="77044.A0A1S8A9E9"/>
<dbReference type="AlphaFoldDB" id="A0A1S8A9E9"/>
<dbReference type="InterPro" id="IPR040976">
    <property type="entry name" value="Pkinase_fungal"/>
</dbReference>
<dbReference type="OMA" id="FPPEFNC"/>
<keyword evidence="2" id="KW-0418">Kinase</keyword>
<accession>A0A1S8A9E9</accession>
<keyword evidence="2" id="KW-0808">Transferase</keyword>
<evidence type="ECO:0000313" key="2">
    <source>
        <dbReference type="EMBL" id="GAW26697.1"/>
    </source>
</evidence>
<sequence length="136" mass="15698">MEFMAIEVLEGGLHTYRHDLEAFFYVFLWVIIGHRGTGHSLPAQSELRNWYLGSYAQIANAKRSNMNKKKFRAILAEFPEELEDLKAAAEELRGILFPIQEESLFTGTYGDPDKLYRPMIEAFDRAIVRRRVIASS</sequence>
<dbReference type="PANTHER" id="PTHR38248:SF2">
    <property type="entry name" value="FUNK1 11"/>
    <property type="match status" value="1"/>
</dbReference>
<evidence type="ECO:0000313" key="3">
    <source>
        <dbReference type="Proteomes" id="UP000054516"/>
    </source>
</evidence>
<reference evidence="2" key="1">
    <citation type="submission" date="2016-03" db="EMBL/GenBank/DDBJ databases">
        <title>Draft genome sequence of Rosellinia necatrix.</title>
        <authorList>
            <person name="Kanematsu S."/>
        </authorList>
    </citation>
    <scope>NUCLEOTIDE SEQUENCE [LARGE SCALE GENOMIC DNA]</scope>
    <source>
        <strain evidence="2">W97</strain>
    </source>
</reference>
<evidence type="ECO:0000259" key="1">
    <source>
        <dbReference type="Pfam" id="PF17667"/>
    </source>
</evidence>
<proteinExistence type="predicted"/>
<protein>
    <submittedName>
        <fullName evidence="2">Putative serine threonine-protein kinase Sgk2</fullName>
    </submittedName>
</protein>
<name>A0A1S8A9E9_ROSNE</name>
<feature type="domain" description="Fungal-type protein kinase" evidence="1">
    <location>
        <begin position="1"/>
        <end position="30"/>
    </location>
</feature>
<keyword evidence="3" id="KW-1185">Reference proteome</keyword>
<dbReference type="OrthoDB" id="5584477at2759"/>
<dbReference type="GO" id="GO:0016301">
    <property type="term" value="F:kinase activity"/>
    <property type="evidence" value="ECO:0007669"/>
    <property type="project" value="UniProtKB-KW"/>
</dbReference>
<dbReference type="PANTHER" id="PTHR38248">
    <property type="entry name" value="FUNK1 6"/>
    <property type="match status" value="1"/>
</dbReference>
<gene>
    <name evidence="2" type="ORF">SAMD00023353_4400050</name>
</gene>